<reference evidence="4" key="1">
    <citation type="submission" date="2020-05" db="EMBL/GenBank/DDBJ databases">
        <authorList>
            <person name="Chiriac C."/>
            <person name="Salcher M."/>
            <person name="Ghai R."/>
            <person name="Kavagutti S V."/>
        </authorList>
    </citation>
    <scope>NUCLEOTIDE SEQUENCE</scope>
</reference>
<dbReference type="SUPFAM" id="SSF89082">
    <property type="entry name" value="Antibiotic binding domain of TipA-like multidrug resistance regulators"/>
    <property type="match status" value="1"/>
</dbReference>
<dbReference type="EMBL" id="CAFBQX010000007">
    <property type="protein sequence ID" value="CAB5074451.1"/>
    <property type="molecule type" value="Genomic_DNA"/>
</dbReference>
<evidence type="ECO:0000313" key="4">
    <source>
        <dbReference type="EMBL" id="CAB4831367.1"/>
    </source>
</evidence>
<gene>
    <name evidence="3" type="ORF">UFOPK2936_01486</name>
    <name evidence="4" type="ORF">UFOPK3174_01130</name>
    <name evidence="5" type="ORF">UFOPK3328_01012</name>
    <name evidence="6" type="ORF">UFOPK3779_01461</name>
    <name evidence="7" type="ORF">UFOPK3913_01450</name>
    <name evidence="2" type="ORF">UFOPK4107_01468</name>
    <name evidence="8" type="ORF">UFOPK4403_01097</name>
</gene>
<protein>
    <submittedName>
        <fullName evidence="4">Unannotated protein</fullName>
    </submittedName>
</protein>
<name>A0A6J7AEY4_9ZZZZ</name>
<dbReference type="InterPro" id="IPR012925">
    <property type="entry name" value="TipAS_dom"/>
</dbReference>
<dbReference type="EMBL" id="CAFBLD010000006">
    <property type="protein sequence ID" value="CAB4870266.1"/>
    <property type="molecule type" value="Genomic_DNA"/>
</dbReference>
<proteinExistence type="predicted"/>
<dbReference type="EMBL" id="CAFBOC010000021">
    <property type="protein sequence ID" value="CAB4985700.1"/>
    <property type="molecule type" value="Genomic_DNA"/>
</dbReference>
<dbReference type="Pfam" id="PF07739">
    <property type="entry name" value="TipAS"/>
    <property type="match status" value="1"/>
</dbReference>
<dbReference type="InterPro" id="IPR036244">
    <property type="entry name" value="TipA-like_antibiotic-bd"/>
</dbReference>
<dbReference type="EMBL" id="CAEZZW010000010">
    <property type="protein sequence ID" value="CAB4788669.1"/>
    <property type="molecule type" value="Genomic_DNA"/>
</dbReference>
<dbReference type="AlphaFoldDB" id="A0A6J7AEY4"/>
<evidence type="ECO:0000313" key="3">
    <source>
        <dbReference type="EMBL" id="CAB4788669.1"/>
    </source>
</evidence>
<evidence type="ECO:0000313" key="5">
    <source>
        <dbReference type="EMBL" id="CAB4870266.1"/>
    </source>
</evidence>
<evidence type="ECO:0000313" key="7">
    <source>
        <dbReference type="EMBL" id="CAB4985700.1"/>
    </source>
</evidence>
<evidence type="ECO:0000313" key="8">
    <source>
        <dbReference type="EMBL" id="CAB5074451.1"/>
    </source>
</evidence>
<sequence length="74" mass="8527">MAEGVHAGDESVQALVKQHYDFILQFWTPTKEAYKSLAMSYILPSSYRDHYEEIAKGLGKFHYDAVCIWADKNL</sequence>
<dbReference type="Gene3D" id="1.10.490.50">
    <property type="entry name" value="Antibiotic binding domain of TipA-like multidrug resistance regulators"/>
    <property type="match status" value="1"/>
</dbReference>
<accession>A0A6J7AEY4</accession>
<dbReference type="EMBL" id="CAESAE010000011">
    <property type="protein sequence ID" value="CAB4344870.1"/>
    <property type="molecule type" value="Genomic_DNA"/>
</dbReference>
<organism evidence="4">
    <name type="scientific">freshwater metagenome</name>
    <dbReference type="NCBI Taxonomy" id="449393"/>
    <lineage>
        <taxon>unclassified sequences</taxon>
        <taxon>metagenomes</taxon>
        <taxon>ecological metagenomes</taxon>
    </lineage>
</organism>
<dbReference type="EMBL" id="CAFABH010000019">
    <property type="protein sequence ID" value="CAB4831367.1"/>
    <property type="molecule type" value="Genomic_DNA"/>
</dbReference>
<dbReference type="EMBL" id="CAFBNH010000011">
    <property type="protein sequence ID" value="CAB4954616.1"/>
    <property type="molecule type" value="Genomic_DNA"/>
</dbReference>
<evidence type="ECO:0000259" key="1">
    <source>
        <dbReference type="Pfam" id="PF07739"/>
    </source>
</evidence>
<feature type="domain" description="TipAS antibiotic-recognition" evidence="1">
    <location>
        <begin position="1"/>
        <end position="68"/>
    </location>
</feature>
<evidence type="ECO:0000313" key="6">
    <source>
        <dbReference type="EMBL" id="CAB4954616.1"/>
    </source>
</evidence>
<evidence type="ECO:0000313" key="2">
    <source>
        <dbReference type="EMBL" id="CAB4344870.1"/>
    </source>
</evidence>